<name>A0ACC2K100_9PEZI</name>
<reference evidence="1" key="1">
    <citation type="submission" date="2022-12" db="EMBL/GenBank/DDBJ databases">
        <title>Genome Sequence of Lasiodiplodia mahajangana.</title>
        <authorList>
            <person name="Buettner E."/>
        </authorList>
    </citation>
    <scope>NUCLEOTIDE SEQUENCE</scope>
    <source>
        <strain evidence="1">VT137</strain>
    </source>
</reference>
<evidence type="ECO:0000313" key="1">
    <source>
        <dbReference type="EMBL" id="KAJ8133414.1"/>
    </source>
</evidence>
<dbReference type="Proteomes" id="UP001153332">
    <property type="component" value="Unassembled WGS sequence"/>
</dbReference>
<sequence length="73" mass="7618">MSSLSKQHIGNNGEAAIQGTSTQRDETLAPLDTAVAERLKKLGPGRPTVHRVPPPGCSGEEPEMPLKTGAKAT</sequence>
<proteinExistence type="predicted"/>
<keyword evidence="2" id="KW-1185">Reference proteome</keyword>
<evidence type="ECO:0000313" key="2">
    <source>
        <dbReference type="Proteomes" id="UP001153332"/>
    </source>
</evidence>
<protein>
    <submittedName>
        <fullName evidence="1">Uncharacterized protein</fullName>
    </submittedName>
</protein>
<comment type="caution">
    <text evidence="1">The sequence shown here is derived from an EMBL/GenBank/DDBJ whole genome shotgun (WGS) entry which is preliminary data.</text>
</comment>
<accession>A0ACC2K100</accession>
<dbReference type="EMBL" id="JAPUUL010000015">
    <property type="protein sequence ID" value="KAJ8133414.1"/>
    <property type="molecule type" value="Genomic_DNA"/>
</dbReference>
<organism evidence="1 2">
    <name type="scientific">Lasiodiplodia mahajangana</name>
    <dbReference type="NCBI Taxonomy" id="1108764"/>
    <lineage>
        <taxon>Eukaryota</taxon>
        <taxon>Fungi</taxon>
        <taxon>Dikarya</taxon>
        <taxon>Ascomycota</taxon>
        <taxon>Pezizomycotina</taxon>
        <taxon>Dothideomycetes</taxon>
        <taxon>Dothideomycetes incertae sedis</taxon>
        <taxon>Botryosphaeriales</taxon>
        <taxon>Botryosphaeriaceae</taxon>
        <taxon>Lasiodiplodia</taxon>
    </lineage>
</organism>
<gene>
    <name evidence="1" type="ORF">O1611_g209</name>
</gene>